<protein>
    <submittedName>
        <fullName evidence="2">Uncharacterized protein</fullName>
    </submittedName>
</protein>
<organism evidence="2 3">
    <name type="scientific">Lates japonicus</name>
    <name type="common">Japanese lates</name>
    <dbReference type="NCBI Taxonomy" id="270547"/>
    <lineage>
        <taxon>Eukaryota</taxon>
        <taxon>Metazoa</taxon>
        <taxon>Chordata</taxon>
        <taxon>Craniata</taxon>
        <taxon>Vertebrata</taxon>
        <taxon>Euteleostomi</taxon>
        <taxon>Actinopterygii</taxon>
        <taxon>Neopterygii</taxon>
        <taxon>Teleostei</taxon>
        <taxon>Neoteleostei</taxon>
        <taxon>Acanthomorphata</taxon>
        <taxon>Carangaria</taxon>
        <taxon>Carangaria incertae sedis</taxon>
        <taxon>Centropomidae</taxon>
        <taxon>Lates</taxon>
    </lineage>
</organism>
<name>A0AAD3M6M4_LATJO</name>
<dbReference type="Proteomes" id="UP001279410">
    <property type="component" value="Unassembled WGS sequence"/>
</dbReference>
<dbReference type="AlphaFoldDB" id="A0AAD3M6M4"/>
<feature type="compositionally biased region" description="Low complexity" evidence="1">
    <location>
        <begin position="128"/>
        <end position="142"/>
    </location>
</feature>
<evidence type="ECO:0000313" key="3">
    <source>
        <dbReference type="Proteomes" id="UP001279410"/>
    </source>
</evidence>
<dbReference type="EMBL" id="BRZM01000006">
    <property type="protein sequence ID" value="GLD48598.1"/>
    <property type="molecule type" value="Genomic_DNA"/>
</dbReference>
<evidence type="ECO:0000313" key="2">
    <source>
        <dbReference type="EMBL" id="GLD48598.1"/>
    </source>
</evidence>
<proteinExistence type="predicted"/>
<feature type="region of interest" description="Disordered" evidence="1">
    <location>
        <begin position="128"/>
        <end position="165"/>
    </location>
</feature>
<sequence>MANGGSADFTKSGDFVGTSAYAVTGDVCMDPNPNPIRKKRHVESELEPVFERVVAGVEGYVYTVKYHDGKVVLCGSTGEGECWGYGGSHSMSVRDWGLFRSVICSDLDQPGFPEAFYVVQWASQVPCSPKASSLTSTPSTPSWKTRGSPPPPAHASPSFQTPQVSPITAEPDEAVENNTTAESVDHPLGMLSKKFVDNVKIGVIHLLNNVLYKYWEELCYGCQINHPSQKEIPWYFYEPHEEALD</sequence>
<reference evidence="2" key="1">
    <citation type="submission" date="2022-08" db="EMBL/GenBank/DDBJ databases">
        <title>Genome sequencing of akame (Lates japonicus).</title>
        <authorList>
            <person name="Hashiguchi Y."/>
            <person name="Takahashi H."/>
        </authorList>
    </citation>
    <scope>NUCLEOTIDE SEQUENCE</scope>
    <source>
        <strain evidence="2">Kochi</strain>
    </source>
</reference>
<keyword evidence="3" id="KW-1185">Reference proteome</keyword>
<comment type="caution">
    <text evidence="2">The sequence shown here is derived from an EMBL/GenBank/DDBJ whole genome shotgun (WGS) entry which is preliminary data.</text>
</comment>
<accession>A0AAD3M6M4</accession>
<evidence type="ECO:0000256" key="1">
    <source>
        <dbReference type="SAM" id="MobiDB-lite"/>
    </source>
</evidence>
<gene>
    <name evidence="2" type="ORF">AKAME5_000255100</name>
</gene>